<evidence type="ECO:0000256" key="5">
    <source>
        <dbReference type="PROSITE-ProRule" id="PRU00317"/>
    </source>
</evidence>
<feature type="compositionally biased region" description="Polar residues" evidence="6">
    <location>
        <begin position="382"/>
        <end position="391"/>
    </location>
</feature>
<name>C1HBC8_PARBA</name>
<dbReference type="OMA" id="HYKGELY"/>
<evidence type="ECO:0000256" key="2">
    <source>
        <dbReference type="ARBA" id="ARBA00022552"/>
    </source>
</evidence>
<dbReference type="PANTHER" id="PTHR12537">
    <property type="entry name" value="RNA BINDING PROTEIN PUMILIO-RELATED"/>
    <property type="match status" value="1"/>
</dbReference>
<sequence>MAFKNGLNERLEELRFSSPRSPPSATDSPFASYPSPSRGQTTTSYLSAFPPPSSEVRANLQRRFTTDASKLSSWPAFSNSQPLPPPESFDLLSSATQIHKSQLFEKKKAHIEYMREQRKRFEADMKLLDLQQEKERQELDQMARDLANASLSGPVSEPTTHPEYRENGFPSVLSRPTRFSISSATAPGVFNPFSPSQVVSPAAQPKSILATTLGQASAPQSMLGSRRNSEEEYFPESFPSYRQGSSFGSFTNSTTATTNGFARSIGLNPFHPAKFALGDDDEDDRRGAKDDDRIPTPDVKSYLKLTDPDDKFPTLVRRDDSSGLLSANPAALDLANSRTPGPETYSHRHHASLPYNSLKMSQFDHIGNNRSEGQGEHISAPFSPTSESNARQSHRHSLEPGFSACTNTQSLYSTTNGAQSRPTSLQMSYSTSDIPASKSNGYIAVTPPKSHGDHYHSHSASVGRVPATPHQGNDTPAPSISPDREDQSANVQPLRSVLQANATPFGPQLASPTTGISNGNNSINPTMGSFTNSMYGYTMQPFITSSIPTNPPVPAFQHNPPYGPYPAAYTPYARFPESPARTNQGRRSGDGESGQFSRFGNAPLETYQGELYSMCKDQYGCRYLQKKLEEQNPAHVQMIFLETHIHVVELMTDPFGNYLCQKLLEYSNDEQRTALINNAAPQLVKIALNQHGTRALQKMIEFISTPEQTQTVIKALRGRVVELVQDLNGNHVIQKCLNRLSATDAQFIYDAVGASCVPVGTHRHGCCVLQRCIDHASGDQRARLIEQITKNAFTLVQDPFGNYVVQYILDLNEPHFIEPICRSFRGNIPALSKQKFSSNVIEKCIRTADNQCRAALIEEMLVPSELEKMLRDSFANYVVQTAMDFADPDSRNKLIDAIRPILPAIRQTPHGRRIAGKIMSAENQGRVNGGNSSSSSGQITPNETTMPTTMAMAMPNVYQQMHSYPTSLHPQYPSAFGVAENGNNDMINKNSSTAVPGSNGNGLANHNVFTPPTRSGNNSNNNEEIVPTIYSPIPQGVDGRNRFPSQGFPFYG</sequence>
<feature type="compositionally biased region" description="Polar residues" evidence="6">
    <location>
        <begin position="150"/>
        <end position="159"/>
    </location>
</feature>
<feature type="compositionally biased region" description="Basic and acidic residues" evidence="6">
    <location>
        <begin position="284"/>
        <end position="295"/>
    </location>
</feature>
<dbReference type="RefSeq" id="XP_002790002.2">
    <property type="nucleotide sequence ID" value="XM_002789956.2"/>
</dbReference>
<dbReference type="InterPro" id="IPR033133">
    <property type="entry name" value="PUM-HD"/>
</dbReference>
<feature type="repeat" description="Pumilio" evidence="5">
    <location>
        <begin position="787"/>
        <end position="822"/>
    </location>
</feature>
<dbReference type="Proteomes" id="UP000002059">
    <property type="component" value="Partially assembled WGS sequence"/>
</dbReference>
<dbReference type="PROSITE" id="PS50302">
    <property type="entry name" value="PUM"/>
    <property type="match status" value="8"/>
</dbReference>
<feature type="compositionally biased region" description="Polar residues" evidence="6">
    <location>
        <begin position="1000"/>
        <end position="1023"/>
    </location>
</feature>
<dbReference type="EMBL" id="KN294020">
    <property type="protein sequence ID" value="EEH37651.2"/>
    <property type="molecule type" value="Genomic_DNA"/>
</dbReference>
<dbReference type="GO" id="GO:0003729">
    <property type="term" value="F:mRNA binding"/>
    <property type="evidence" value="ECO:0007669"/>
    <property type="project" value="TreeGrafter"/>
</dbReference>
<evidence type="ECO:0000256" key="4">
    <source>
        <dbReference type="ARBA" id="ARBA00024893"/>
    </source>
</evidence>
<dbReference type="SMART" id="SM00025">
    <property type="entry name" value="Pumilio"/>
    <property type="match status" value="8"/>
</dbReference>
<dbReference type="PROSITE" id="PS50303">
    <property type="entry name" value="PUM_HD"/>
    <property type="match status" value="1"/>
</dbReference>
<dbReference type="KEGG" id="pbl:PAAG_08069"/>
<dbReference type="InterPro" id="IPR011989">
    <property type="entry name" value="ARM-like"/>
</dbReference>
<feature type="domain" description="PUM-HD" evidence="7">
    <location>
        <begin position="583"/>
        <end position="922"/>
    </location>
</feature>
<proteinExistence type="predicted"/>
<feature type="region of interest" description="Disordered" evidence="6">
    <location>
        <begin position="923"/>
        <end position="945"/>
    </location>
</feature>
<feature type="compositionally biased region" description="Basic and acidic residues" evidence="6">
    <location>
        <begin position="306"/>
        <end position="321"/>
    </location>
</feature>
<feature type="repeat" description="Pumilio" evidence="5">
    <location>
        <begin position="678"/>
        <end position="714"/>
    </location>
</feature>
<dbReference type="STRING" id="502779.C1HBC8"/>
<feature type="repeat" description="Pumilio" evidence="5">
    <location>
        <begin position="642"/>
        <end position="677"/>
    </location>
</feature>
<feature type="repeat" description="Pumilio" evidence="5">
    <location>
        <begin position="605"/>
        <end position="641"/>
    </location>
</feature>
<keyword evidence="9" id="KW-1185">Reference proteome</keyword>
<dbReference type="PANTHER" id="PTHR12537:SF13">
    <property type="entry name" value="PUMILIO HOMOLOGY DOMAIN FAMILY MEMBER 4"/>
    <property type="match status" value="1"/>
</dbReference>
<evidence type="ECO:0000313" key="8">
    <source>
        <dbReference type="EMBL" id="EEH37651.2"/>
    </source>
</evidence>
<reference evidence="8 9" key="1">
    <citation type="journal article" date="2011" name="PLoS Genet.">
        <title>Comparative genomic analysis of human fungal pathogens causing paracoccidioidomycosis.</title>
        <authorList>
            <person name="Desjardins C.A."/>
            <person name="Champion M.D."/>
            <person name="Holder J.W."/>
            <person name="Muszewska A."/>
            <person name="Goldberg J."/>
            <person name="Bailao A.M."/>
            <person name="Brigido M.M."/>
            <person name="Ferreira M.E."/>
            <person name="Garcia A.M."/>
            <person name="Grynberg M."/>
            <person name="Gujja S."/>
            <person name="Heiman D.I."/>
            <person name="Henn M.R."/>
            <person name="Kodira C.D."/>
            <person name="Leon-Narvaez H."/>
            <person name="Longo L.V."/>
            <person name="Ma L.J."/>
            <person name="Malavazi I."/>
            <person name="Matsuo A.L."/>
            <person name="Morais F.V."/>
            <person name="Pereira M."/>
            <person name="Rodriguez-Brito S."/>
            <person name="Sakthikumar S."/>
            <person name="Salem-Izacc S.M."/>
            <person name="Sykes S.M."/>
            <person name="Teixeira M.M."/>
            <person name="Vallejo M.C."/>
            <person name="Walter M.E."/>
            <person name="Yandava C."/>
            <person name="Young S."/>
            <person name="Zeng Q."/>
            <person name="Zucker J."/>
            <person name="Felipe M.S."/>
            <person name="Goldman G.H."/>
            <person name="Haas B.J."/>
            <person name="McEwen J.G."/>
            <person name="Nino-Vega G."/>
            <person name="Puccia R."/>
            <person name="San-Blas G."/>
            <person name="Soares C.M."/>
            <person name="Birren B.W."/>
            <person name="Cuomo C.A."/>
        </authorList>
    </citation>
    <scope>NUCLEOTIDE SEQUENCE [LARGE SCALE GENOMIC DNA]</scope>
    <source>
        <strain evidence="9">ATCC MYA-826 / Pb01</strain>
    </source>
</reference>
<evidence type="ECO:0000313" key="9">
    <source>
        <dbReference type="Proteomes" id="UP000002059"/>
    </source>
</evidence>
<feature type="region of interest" description="Disordered" evidence="6">
    <location>
        <begin position="1000"/>
        <end position="1052"/>
    </location>
</feature>
<feature type="repeat" description="Pumilio" evidence="5">
    <location>
        <begin position="859"/>
        <end position="896"/>
    </location>
</feature>
<dbReference type="CDD" id="cd07920">
    <property type="entry name" value="Pumilio"/>
    <property type="match status" value="1"/>
</dbReference>
<dbReference type="InterPro" id="IPR001313">
    <property type="entry name" value="Pumilio_RNA-bd_rpt"/>
</dbReference>
<comment type="function">
    <text evidence="4">RNA-binding nucleolar protein required for pre-rRNA processing. Involved in production of 18S rRNA and assembly of small ribosomal subunit.</text>
</comment>
<feature type="compositionally biased region" description="Polar residues" evidence="6">
    <location>
        <begin position="404"/>
        <end position="440"/>
    </location>
</feature>
<feature type="compositionally biased region" description="Polar residues" evidence="6">
    <location>
        <begin position="23"/>
        <end position="46"/>
    </location>
</feature>
<evidence type="ECO:0000259" key="7">
    <source>
        <dbReference type="PROSITE" id="PS50303"/>
    </source>
</evidence>
<keyword evidence="2" id="KW-0698">rRNA processing</keyword>
<feature type="region of interest" description="Disordered" evidence="6">
    <location>
        <begin position="68"/>
        <end position="90"/>
    </location>
</feature>
<feature type="repeat" description="Pumilio" evidence="5">
    <location>
        <begin position="715"/>
        <end position="750"/>
    </location>
</feature>
<dbReference type="OrthoDB" id="668540at2759"/>
<dbReference type="InterPro" id="IPR016024">
    <property type="entry name" value="ARM-type_fold"/>
</dbReference>
<gene>
    <name evidence="8" type="ORF">PAAG_08069</name>
</gene>
<feature type="region of interest" description="Disordered" evidence="6">
    <location>
        <begin position="365"/>
        <end position="491"/>
    </location>
</feature>
<organism evidence="8 9">
    <name type="scientific">Paracoccidioides lutzii (strain ATCC MYA-826 / Pb01)</name>
    <name type="common">Paracoccidioides brasiliensis</name>
    <dbReference type="NCBI Taxonomy" id="502779"/>
    <lineage>
        <taxon>Eukaryota</taxon>
        <taxon>Fungi</taxon>
        <taxon>Dikarya</taxon>
        <taxon>Ascomycota</taxon>
        <taxon>Pezizomycotina</taxon>
        <taxon>Eurotiomycetes</taxon>
        <taxon>Eurotiomycetidae</taxon>
        <taxon>Onygenales</taxon>
        <taxon>Ajellomycetaceae</taxon>
        <taxon>Paracoccidioides</taxon>
    </lineage>
</organism>
<feature type="compositionally biased region" description="Polar residues" evidence="6">
    <location>
        <begin position="68"/>
        <end position="81"/>
    </location>
</feature>
<protein>
    <submittedName>
        <fullName evidence="8">Pumilio domain-containing protein</fullName>
    </submittedName>
</protein>
<dbReference type="InterPro" id="IPR033712">
    <property type="entry name" value="Pumilio_RNA-bd"/>
</dbReference>
<dbReference type="GO" id="GO:0010608">
    <property type="term" value="P:post-transcriptional regulation of gene expression"/>
    <property type="evidence" value="ECO:0007669"/>
    <property type="project" value="TreeGrafter"/>
</dbReference>
<feature type="repeat" description="Pumilio" evidence="5">
    <location>
        <begin position="823"/>
        <end position="858"/>
    </location>
</feature>
<dbReference type="GO" id="GO:0005737">
    <property type="term" value="C:cytoplasm"/>
    <property type="evidence" value="ECO:0007669"/>
    <property type="project" value="TreeGrafter"/>
</dbReference>
<feature type="region of interest" description="Disordered" evidence="6">
    <location>
        <begin position="212"/>
        <end position="240"/>
    </location>
</feature>
<feature type="region of interest" description="Disordered" evidence="6">
    <location>
        <begin position="1"/>
        <end position="53"/>
    </location>
</feature>
<dbReference type="Gene3D" id="1.25.10.10">
    <property type="entry name" value="Leucine-rich Repeat Variant"/>
    <property type="match status" value="1"/>
</dbReference>
<feature type="repeat" description="Pumilio" evidence="5">
    <location>
        <begin position="751"/>
        <end position="786"/>
    </location>
</feature>
<dbReference type="AlphaFoldDB" id="C1HBC8"/>
<evidence type="ECO:0000256" key="1">
    <source>
        <dbReference type="ARBA" id="ARBA00022517"/>
    </source>
</evidence>
<dbReference type="VEuPathDB" id="FungiDB:PAAG_08069"/>
<dbReference type="GO" id="GO:0006364">
    <property type="term" value="P:rRNA processing"/>
    <property type="evidence" value="ECO:0007669"/>
    <property type="project" value="UniProtKB-KW"/>
</dbReference>
<dbReference type="GeneID" id="9093186"/>
<feature type="region of interest" description="Disordered" evidence="6">
    <location>
        <begin position="576"/>
        <end position="600"/>
    </location>
</feature>
<feature type="compositionally biased region" description="Polar residues" evidence="6">
    <location>
        <begin position="212"/>
        <end position="223"/>
    </location>
</feature>
<dbReference type="HOGENOM" id="CLU_004133_0_0_1"/>
<keyword evidence="1" id="KW-0690">Ribosome biogenesis</keyword>
<dbReference type="eggNOG" id="KOG2049">
    <property type="taxonomic scope" value="Eukaryota"/>
</dbReference>
<keyword evidence="3" id="KW-0677">Repeat</keyword>
<evidence type="ECO:0000256" key="3">
    <source>
        <dbReference type="ARBA" id="ARBA00022737"/>
    </source>
</evidence>
<dbReference type="SUPFAM" id="SSF48371">
    <property type="entry name" value="ARM repeat"/>
    <property type="match status" value="1"/>
</dbReference>
<dbReference type="Pfam" id="PF00806">
    <property type="entry name" value="PUF"/>
    <property type="match status" value="8"/>
</dbReference>
<feature type="region of interest" description="Disordered" evidence="6">
    <location>
        <begin position="273"/>
        <end position="349"/>
    </location>
</feature>
<dbReference type="FunFam" id="1.25.10.10:FF:000237">
    <property type="entry name" value="Pumilio homolog 9"/>
    <property type="match status" value="1"/>
</dbReference>
<evidence type="ECO:0000256" key="6">
    <source>
        <dbReference type="SAM" id="MobiDB-lite"/>
    </source>
</evidence>
<feature type="region of interest" description="Disordered" evidence="6">
    <location>
        <begin position="150"/>
        <end position="171"/>
    </location>
</feature>
<accession>C1HBC8</accession>